<sequence>MGPLYFLTLFFNILAFTTASVLDKRYVQGIHLVNCGNAYSAIVYCAQDGSSACKKNPSSSNMEKVRSNGLFKWEGVASKQVTFSTGVTFSFTISIDAQSFSNNGHAGSGLQSYKNSILGTWNIKKDDGHSMYNDGNGNTCHSIYYALAV</sequence>
<dbReference type="RefSeq" id="XP_024734426.1">
    <property type="nucleotide sequence ID" value="XM_024871666.1"/>
</dbReference>
<protein>
    <submittedName>
        <fullName evidence="2">Uncharacterized protein</fullName>
    </submittedName>
</protein>
<accession>A0A2J6T3C2</accession>
<keyword evidence="3" id="KW-1185">Reference proteome</keyword>
<name>A0A2J6T3C2_9HELO</name>
<evidence type="ECO:0000313" key="2">
    <source>
        <dbReference type="EMBL" id="PMD57522.1"/>
    </source>
</evidence>
<dbReference type="AlphaFoldDB" id="A0A2J6T3C2"/>
<dbReference type="STRING" id="1095630.A0A2J6T3C2"/>
<dbReference type="GeneID" id="36579748"/>
<feature type="signal peptide" evidence="1">
    <location>
        <begin position="1"/>
        <end position="19"/>
    </location>
</feature>
<reference evidence="2 3" key="1">
    <citation type="submission" date="2016-04" db="EMBL/GenBank/DDBJ databases">
        <title>A degradative enzymes factory behind the ericoid mycorrhizal symbiosis.</title>
        <authorList>
            <consortium name="DOE Joint Genome Institute"/>
            <person name="Martino E."/>
            <person name="Morin E."/>
            <person name="Grelet G."/>
            <person name="Kuo A."/>
            <person name="Kohler A."/>
            <person name="Daghino S."/>
            <person name="Barry K."/>
            <person name="Choi C."/>
            <person name="Cichocki N."/>
            <person name="Clum A."/>
            <person name="Copeland A."/>
            <person name="Hainaut M."/>
            <person name="Haridas S."/>
            <person name="Labutti K."/>
            <person name="Lindquist E."/>
            <person name="Lipzen A."/>
            <person name="Khouja H.-R."/>
            <person name="Murat C."/>
            <person name="Ohm R."/>
            <person name="Olson A."/>
            <person name="Spatafora J."/>
            <person name="Veneault-Fourrey C."/>
            <person name="Henrissat B."/>
            <person name="Grigoriev I."/>
            <person name="Martin F."/>
            <person name="Perotto S."/>
        </authorList>
    </citation>
    <scope>NUCLEOTIDE SEQUENCE [LARGE SCALE GENOMIC DNA]</scope>
    <source>
        <strain evidence="2 3">E</strain>
    </source>
</reference>
<proteinExistence type="predicted"/>
<gene>
    <name evidence="2" type="ORF">K444DRAFT_29153</name>
</gene>
<dbReference type="EMBL" id="KZ613846">
    <property type="protein sequence ID" value="PMD57522.1"/>
    <property type="molecule type" value="Genomic_DNA"/>
</dbReference>
<feature type="chain" id="PRO_5014410373" evidence="1">
    <location>
        <begin position="20"/>
        <end position="149"/>
    </location>
</feature>
<dbReference type="Proteomes" id="UP000235371">
    <property type="component" value="Unassembled WGS sequence"/>
</dbReference>
<dbReference type="OrthoDB" id="291007at2759"/>
<keyword evidence="1" id="KW-0732">Signal</keyword>
<evidence type="ECO:0000256" key="1">
    <source>
        <dbReference type="SAM" id="SignalP"/>
    </source>
</evidence>
<dbReference type="InParanoid" id="A0A2J6T3C2"/>
<organism evidence="2 3">
    <name type="scientific">Hyaloscypha bicolor E</name>
    <dbReference type="NCBI Taxonomy" id="1095630"/>
    <lineage>
        <taxon>Eukaryota</taxon>
        <taxon>Fungi</taxon>
        <taxon>Dikarya</taxon>
        <taxon>Ascomycota</taxon>
        <taxon>Pezizomycotina</taxon>
        <taxon>Leotiomycetes</taxon>
        <taxon>Helotiales</taxon>
        <taxon>Hyaloscyphaceae</taxon>
        <taxon>Hyaloscypha</taxon>
        <taxon>Hyaloscypha bicolor</taxon>
    </lineage>
</organism>
<evidence type="ECO:0000313" key="3">
    <source>
        <dbReference type="Proteomes" id="UP000235371"/>
    </source>
</evidence>